<dbReference type="InterPro" id="IPR008969">
    <property type="entry name" value="CarboxyPept-like_regulatory"/>
</dbReference>
<dbReference type="AlphaFoldDB" id="A0A1C4DW26"/>
<evidence type="ECO:0000313" key="2">
    <source>
        <dbReference type="Proteomes" id="UP000242818"/>
    </source>
</evidence>
<gene>
    <name evidence="1" type="ORF">GA0116948_106153</name>
</gene>
<dbReference type="STRING" id="1335309.GA0116948_106153"/>
<dbReference type="Proteomes" id="UP000242818">
    <property type="component" value="Unassembled WGS sequence"/>
</dbReference>
<dbReference type="Pfam" id="PF13715">
    <property type="entry name" value="CarbopepD_reg_2"/>
    <property type="match status" value="1"/>
</dbReference>
<dbReference type="OrthoDB" id="983143at2"/>
<dbReference type="SUPFAM" id="SSF49464">
    <property type="entry name" value="Carboxypeptidase regulatory domain-like"/>
    <property type="match status" value="1"/>
</dbReference>
<dbReference type="RefSeq" id="WP_089712055.1">
    <property type="nucleotide sequence ID" value="NZ_FMAR01000006.1"/>
</dbReference>
<dbReference type="Pfam" id="PF18939">
    <property type="entry name" value="DUF5686"/>
    <property type="match status" value="1"/>
</dbReference>
<reference evidence="1 2" key="1">
    <citation type="submission" date="2016-08" db="EMBL/GenBank/DDBJ databases">
        <authorList>
            <person name="Seilhamer J.J."/>
        </authorList>
    </citation>
    <scope>NUCLEOTIDE SEQUENCE [LARGE SCALE GENOMIC DNA]</scope>
    <source>
        <strain evidence="1 2">A37T2</strain>
    </source>
</reference>
<name>A0A1C4DW26_9BACT</name>
<protein>
    <submittedName>
        <fullName evidence="1">CarboxypepD_reg-like domain-containing protein</fullName>
    </submittedName>
</protein>
<dbReference type="EMBL" id="FMAR01000006">
    <property type="protein sequence ID" value="SCC35563.1"/>
    <property type="molecule type" value="Genomic_DNA"/>
</dbReference>
<dbReference type="InterPro" id="IPR043741">
    <property type="entry name" value="DUF5686"/>
</dbReference>
<organism evidence="1 2">
    <name type="scientific">Chitinophaga costaii</name>
    <dbReference type="NCBI Taxonomy" id="1335309"/>
    <lineage>
        <taxon>Bacteria</taxon>
        <taxon>Pseudomonadati</taxon>
        <taxon>Bacteroidota</taxon>
        <taxon>Chitinophagia</taxon>
        <taxon>Chitinophagales</taxon>
        <taxon>Chitinophagaceae</taxon>
        <taxon>Chitinophaga</taxon>
    </lineage>
</organism>
<evidence type="ECO:0000313" key="1">
    <source>
        <dbReference type="EMBL" id="SCC35563.1"/>
    </source>
</evidence>
<dbReference type="Gene3D" id="2.60.40.1120">
    <property type="entry name" value="Carboxypeptidase-like, regulatory domain"/>
    <property type="match status" value="1"/>
</dbReference>
<sequence>MQFGHPHDFQGEKTSIFTAIMTGWTRIIALLIGLQVWGVNLFAQYKISGVVRDAHSEEIIPFATLQFSHTNTGMVTDVNGKFTFDLPSIPGDSLQVRVMGYQILVMPVKRNLQNQVVNFDITRSDLSLKVHEVKANVNFALILLRQIVKHKPENNFDRIPAYKYELYNKIEIDIKNVDKKKFSHNFLTRPFTFILNNIDSTSEDQPFLPLYLTETLSDYYYQKDPHKTKEIIHASKTSGIDNASLMRFMGGMYQNVNVYDNFIPVFDKQFASPINNNGQLYYDYSIADTEYINQQRFIKLAFTPKRKGMNVFSGDIWVHDTTYAVMKVTLTTNRDANINFVKKISMVQEFRQLPDSSWFLSKDKFVVDFAPPSPNPGKTLNFIGRKTTTYDKVEMNDTLVANIFNDKRYPSNINLLPDAQQKKDSFWLHTRPDSLNGNEAGVYKMVDSLYRMPLFNKYYNTIKFIAGGYKPFGPIKYGPWYNIFTSNHLEGFRAELDLATTKQFNKNLYLTGYLGYGFSDHVYKGQLTALYLFKRHPRTYVYGSYTKDLDNGITYSDEIGTGNIFSVAVRKPGVPQKFLMSEQYRAEYFQEFWSGFSYHLNVIHAAYHPFAPLPTIDDYAKEGQKGHPLTNFETKVQLRYAFHEEFLEGDFYRTSLGSKYPIVEADFSEGIPNVLGSQYSYQRVALSIYDYVKLPPVGKFYYNVFAGKIFGTLPYTQLEIAKGNELYYYDKYSFNMMNRFEFISDKYVGVNLEHTIGNGLLGYIPLIKKLKWRQFWTAKGLIGDLSPANRELNFSKGYPFRSLKGNPYLEVGTGIENIFKFLRVDFIWRVTPLPTPEEPYSKRFGVFGSFKLSF</sequence>
<accession>A0A1C4DW26</accession>
<proteinExistence type="predicted"/>
<keyword evidence="2" id="KW-1185">Reference proteome</keyword>